<organism evidence="2 3">
    <name type="scientific">Orchesella dallaii</name>
    <dbReference type="NCBI Taxonomy" id="48710"/>
    <lineage>
        <taxon>Eukaryota</taxon>
        <taxon>Metazoa</taxon>
        <taxon>Ecdysozoa</taxon>
        <taxon>Arthropoda</taxon>
        <taxon>Hexapoda</taxon>
        <taxon>Collembola</taxon>
        <taxon>Entomobryomorpha</taxon>
        <taxon>Entomobryoidea</taxon>
        <taxon>Orchesellidae</taxon>
        <taxon>Orchesellinae</taxon>
        <taxon>Orchesella</taxon>
    </lineage>
</organism>
<evidence type="ECO:0000313" key="2">
    <source>
        <dbReference type="EMBL" id="CAL8148770.1"/>
    </source>
</evidence>
<keyword evidence="3" id="KW-1185">Reference proteome</keyword>
<evidence type="ECO:0000313" key="3">
    <source>
        <dbReference type="Proteomes" id="UP001642540"/>
    </source>
</evidence>
<name>A0ABP1SAP5_9HEXA</name>
<protein>
    <submittedName>
        <fullName evidence="2">Uncharacterized protein</fullName>
    </submittedName>
</protein>
<dbReference type="Proteomes" id="UP001642540">
    <property type="component" value="Unassembled WGS sequence"/>
</dbReference>
<reference evidence="2 3" key="1">
    <citation type="submission" date="2024-08" db="EMBL/GenBank/DDBJ databases">
        <authorList>
            <person name="Cucini C."/>
            <person name="Frati F."/>
        </authorList>
    </citation>
    <scope>NUCLEOTIDE SEQUENCE [LARGE SCALE GENOMIC DNA]</scope>
</reference>
<feature type="region of interest" description="Disordered" evidence="1">
    <location>
        <begin position="70"/>
        <end position="125"/>
    </location>
</feature>
<evidence type="ECO:0000256" key="1">
    <source>
        <dbReference type="SAM" id="MobiDB-lite"/>
    </source>
</evidence>
<gene>
    <name evidence="2" type="ORF">ODALV1_LOCUS31527</name>
</gene>
<dbReference type="EMBL" id="CAXLJM020000176">
    <property type="protein sequence ID" value="CAL8148770.1"/>
    <property type="molecule type" value="Genomic_DNA"/>
</dbReference>
<accession>A0ABP1SAP5</accession>
<proteinExistence type="predicted"/>
<comment type="caution">
    <text evidence="2">The sequence shown here is derived from an EMBL/GenBank/DDBJ whole genome shotgun (WGS) entry which is preliminary data.</text>
</comment>
<sequence>MTVLSPGIIPMHGRHAKALIGPMTQNPKQWITEDPWMQKGRKEENNHVQYASLPHSYLVITCRQRARFSTVREPESAGTDSEGDEAGELSSERELNDPNGKPVRRRHKQEKSDDEEGLLQNSRQQLPLNLTGKYEQFGLESGGQQQCLLGTKSSVLTSCLSVQPAGNNSSIEPGRLKLQDKGPKVHLLLSAELYIGSCSPNISRQVSPPLFSVSSSSPFSAIFPTASGNPVSNYSYMLIITLASIASLHNLI</sequence>